<dbReference type="InterPro" id="IPR001857">
    <property type="entry name" value="Ribosomal_bL19"/>
</dbReference>
<dbReference type="EMBL" id="JAEFBJ010000011">
    <property type="protein sequence ID" value="KAG7554150.1"/>
    <property type="molecule type" value="Genomic_DNA"/>
</dbReference>
<proteinExistence type="predicted"/>
<dbReference type="OrthoDB" id="1104139at2759"/>
<dbReference type="Proteomes" id="UP000694251">
    <property type="component" value="Chromosome 11"/>
</dbReference>
<dbReference type="AlphaFoldDB" id="A0A8T1Z510"/>
<dbReference type="PANTHER" id="PTHR31228:SF22">
    <property type="entry name" value="CYSTATIN_MONELLIN SUPERFAMILY PROTEIN"/>
    <property type="match status" value="1"/>
</dbReference>
<dbReference type="Pfam" id="PF01245">
    <property type="entry name" value="Ribosomal_L19"/>
    <property type="match status" value="1"/>
</dbReference>
<dbReference type="GO" id="GO:0005840">
    <property type="term" value="C:ribosome"/>
    <property type="evidence" value="ECO:0007669"/>
    <property type="project" value="InterPro"/>
</dbReference>
<organism evidence="1 2">
    <name type="scientific">Arabidopsis suecica</name>
    <name type="common">Swedish thale-cress</name>
    <name type="synonym">Cardaminopsis suecica</name>
    <dbReference type="NCBI Taxonomy" id="45249"/>
    <lineage>
        <taxon>Eukaryota</taxon>
        <taxon>Viridiplantae</taxon>
        <taxon>Streptophyta</taxon>
        <taxon>Embryophyta</taxon>
        <taxon>Tracheophyta</taxon>
        <taxon>Spermatophyta</taxon>
        <taxon>Magnoliopsida</taxon>
        <taxon>eudicotyledons</taxon>
        <taxon>Gunneridae</taxon>
        <taxon>Pentapetalae</taxon>
        <taxon>rosids</taxon>
        <taxon>malvids</taxon>
        <taxon>Brassicales</taxon>
        <taxon>Brassicaceae</taxon>
        <taxon>Camelineae</taxon>
        <taxon>Arabidopsis</taxon>
    </lineage>
</organism>
<protein>
    <submittedName>
        <fullName evidence="1">Translation protein SH3-like domain superfamily</fullName>
    </submittedName>
</protein>
<sequence>MTTLREIPEIKPGYIVQLIKVIYSLPRLKCLRTRGLYSIVEAVVVARRNAGLNSTYRIRRLVAGVGVETMFSLLSNMAISYYNDKTDTSLELVKVLRANFHPSAAITLYITFEANDPKDGNQTKRYQAVVLYLSFDIEVCSCKPEPSS</sequence>
<dbReference type="NCBIfam" id="TIGR01638">
    <property type="entry name" value="Atha_cystat_rel"/>
    <property type="match status" value="1"/>
</dbReference>
<dbReference type="PANTHER" id="PTHR31228">
    <property type="entry name" value="CYSTATIN/MONELLIN SUPERFAMILY PROTEIN"/>
    <property type="match status" value="1"/>
</dbReference>
<keyword evidence="2" id="KW-1185">Reference proteome</keyword>
<evidence type="ECO:0000313" key="1">
    <source>
        <dbReference type="EMBL" id="KAG7554150.1"/>
    </source>
</evidence>
<dbReference type="GO" id="GO:0006412">
    <property type="term" value="P:translation"/>
    <property type="evidence" value="ECO:0007669"/>
    <property type="project" value="InterPro"/>
</dbReference>
<accession>A0A8T1Z510</accession>
<comment type="caution">
    <text evidence="1">The sequence shown here is derived from an EMBL/GenBank/DDBJ whole genome shotgun (WGS) entry which is preliminary data.</text>
</comment>
<dbReference type="InterPro" id="IPR006525">
    <property type="entry name" value="Cystatin-related_pln"/>
</dbReference>
<gene>
    <name evidence="1" type="ORF">ISN44_As11g004240</name>
</gene>
<evidence type="ECO:0000313" key="2">
    <source>
        <dbReference type="Proteomes" id="UP000694251"/>
    </source>
</evidence>
<reference evidence="1 2" key="1">
    <citation type="submission" date="2020-12" db="EMBL/GenBank/DDBJ databases">
        <title>Concerted genomic and epigenomic changes stabilize Arabidopsis allopolyploids.</title>
        <authorList>
            <person name="Chen Z."/>
        </authorList>
    </citation>
    <scope>NUCLEOTIDE SEQUENCE [LARGE SCALE GENOMIC DNA]</scope>
    <source>
        <strain evidence="1">As9502</strain>
        <tissue evidence="1">Leaf</tissue>
    </source>
</reference>
<dbReference type="GO" id="GO:0003735">
    <property type="term" value="F:structural constituent of ribosome"/>
    <property type="evidence" value="ECO:0007669"/>
    <property type="project" value="InterPro"/>
</dbReference>
<name>A0A8T1Z510_ARASU</name>